<gene>
    <name evidence="1" type="ORF">LKMONMHP_0594</name>
</gene>
<reference evidence="1" key="2">
    <citation type="submission" date="2021-08" db="EMBL/GenBank/DDBJ databases">
        <authorList>
            <person name="Tani A."/>
            <person name="Ola A."/>
            <person name="Ogura Y."/>
            <person name="Katsura K."/>
            <person name="Hayashi T."/>
        </authorList>
    </citation>
    <scope>NUCLEOTIDE SEQUENCE</scope>
    <source>
        <strain evidence="1">NBRC 15689</strain>
    </source>
</reference>
<evidence type="ECO:0000313" key="1">
    <source>
        <dbReference type="EMBL" id="GJE25755.1"/>
    </source>
</evidence>
<dbReference type="EMBL" id="BPQV01000002">
    <property type="protein sequence ID" value="GJE25755.1"/>
    <property type="molecule type" value="Genomic_DNA"/>
</dbReference>
<evidence type="ECO:0000313" key="2">
    <source>
        <dbReference type="Proteomes" id="UP001055156"/>
    </source>
</evidence>
<protein>
    <submittedName>
        <fullName evidence="1">Uncharacterized protein</fullName>
    </submittedName>
</protein>
<dbReference type="Proteomes" id="UP001055156">
    <property type="component" value="Unassembled WGS sequence"/>
</dbReference>
<accession>A0ABQ4T2A5</accession>
<keyword evidence="2" id="KW-1185">Reference proteome</keyword>
<name>A0ABQ4T2A5_METOR</name>
<dbReference type="RefSeq" id="WP_238309720.1">
    <property type="nucleotide sequence ID" value="NZ_BPQV01000002.1"/>
</dbReference>
<organism evidence="1 2">
    <name type="scientific">Methylobacterium organophilum</name>
    <dbReference type="NCBI Taxonomy" id="410"/>
    <lineage>
        <taxon>Bacteria</taxon>
        <taxon>Pseudomonadati</taxon>
        <taxon>Pseudomonadota</taxon>
        <taxon>Alphaproteobacteria</taxon>
        <taxon>Hyphomicrobiales</taxon>
        <taxon>Methylobacteriaceae</taxon>
        <taxon>Methylobacterium</taxon>
    </lineage>
</organism>
<proteinExistence type="predicted"/>
<comment type="caution">
    <text evidence="1">The sequence shown here is derived from an EMBL/GenBank/DDBJ whole genome shotgun (WGS) entry which is preliminary data.</text>
</comment>
<sequence length="96" mass="10361">MEATTKAEQAARRLAELTYSAYAQQATALFHPQQEQTLLARLAEAAQPRIGRDGREIVAALNAALEAWEQADGQICGPRLAQVDPAGGHVRLETAH</sequence>
<reference evidence="1" key="1">
    <citation type="journal article" date="2021" name="Front. Microbiol.">
        <title>Comprehensive Comparative Genomics and Phenotyping of Methylobacterium Species.</title>
        <authorList>
            <person name="Alessa O."/>
            <person name="Ogura Y."/>
            <person name="Fujitani Y."/>
            <person name="Takami H."/>
            <person name="Hayashi T."/>
            <person name="Sahin N."/>
            <person name="Tani A."/>
        </authorList>
    </citation>
    <scope>NUCLEOTIDE SEQUENCE</scope>
    <source>
        <strain evidence="1">NBRC 15689</strain>
    </source>
</reference>